<keyword evidence="5" id="KW-1185">Reference proteome</keyword>
<dbReference type="PANTHER" id="PTHR43673:SF10">
    <property type="entry name" value="NADH DEHYDROGENASE_NAD(P)H NITROREDUCTASE XCC3605-RELATED"/>
    <property type="match status" value="1"/>
</dbReference>
<evidence type="ECO:0000313" key="5">
    <source>
        <dbReference type="Proteomes" id="UP001145087"/>
    </source>
</evidence>
<dbReference type="SUPFAM" id="SSF55469">
    <property type="entry name" value="FMN-dependent nitroreductase-like"/>
    <property type="match status" value="1"/>
</dbReference>
<comment type="caution">
    <text evidence="4">The sequence shown here is derived from an EMBL/GenBank/DDBJ whole genome shotgun (WGS) entry which is preliminary data.</text>
</comment>
<evidence type="ECO:0000259" key="3">
    <source>
        <dbReference type="Pfam" id="PF00881"/>
    </source>
</evidence>
<organism evidence="4 5">
    <name type="scientific">Draconibacterium aestuarii</name>
    <dbReference type="NCBI Taxonomy" id="2998507"/>
    <lineage>
        <taxon>Bacteria</taxon>
        <taxon>Pseudomonadati</taxon>
        <taxon>Bacteroidota</taxon>
        <taxon>Bacteroidia</taxon>
        <taxon>Marinilabiliales</taxon>
        <taxon>Prolixibacteraceae</taxon>
        <taxon>Draconibacterium</taxon>
    </lineage>
</organism>
<evidence type="ECO:0000313" key="4">
    <source>
        <dbReference type="EMBL" id="MCY1720829.1"/>
    </source>
</evidence>
<protein>
    <submittedName>
        <fullName evidence="4">Nitroreductase family protein</fullName>
    </submittedName>
</protein>
<dbReference type="Gene3D" id="2.20.180.10">
    <property type="entry name" value="putative fmn-dependent nitroreductase like domains"/>
    <property type="match status" value="1"/>
</dbReference>
<dbReference type="GO" id="GO:0016491">
    <property type="term" value="F:oxidoreductase activity"/>
    <property type="evidence" value="ECO:0007669"/>
    <property type="project" value="UniProtKB-KW"/>
</dbReference>
<dbReference type="AlphaFoldDB" id="A0A9X3F5B0"/>
<accession>A0A9X3F5B0</accession>
<evidence type="ECO:0000256" key="1">
    <source>
        <dbReference type="ARBA" id="ARBA00007118"/>
    </source>
</evidence>
<dbReference type="PANTHER" id="PTHR43673">
    <property type="entry name" value="NAD(P)H NITROREDUCTASE YDGI-RELATED"/>
    <property type="match status" value="1"/>
</dbReference>
<sequence>MIRDLIQKNRSYRRFDSSIKITEEQVRSWIDLARISASARNAQPLKYAVVTDSVTCDKIFPFLGWAGYLSDWKGPVEKERPVAYVAVLKDKKIAENHYCDDGIAMQSILLGAVEEGYGGCMIGSVNKSKVSGLLGLPEHIDLLWMIALGKPIEEVVIENGVNDIKYWRDENEVHHVPKRPLDEIIVKFT</sequence>
<dbReference type="InterPro" id="IPR000415">
    <property type="entry name" value="Nitroreductase-like"/>
</dbReference>
<feature type="domain" description="Nitroreductase" evidence="3">
    <location>
        <begin position="7"/>
        <end position="150"/>
    </location>
</feature>
<reference evidence="4" key="1">
    <citation type="submission" date="2022-11" db="EMBL/GenBank/DDBJ databases">
        <title>Marilongibacter aestuarii gen. nov., sp. nov., isolated from tidal flat sediment.</title>
        <authorList>
            <person name="Jiayan W."/>
        </authorList>
    </citation>
    <scope>NUCLEOTIDE SEQUENCE</scope>
    <source>
        <strain evidence="4">Z1-6</strain>
    </source>
</reference>
<evidence type="ECO:0000256" key="2">
    <source>
        <dbReference type="ARBA" id="ARBA00023002"/>
    </source>
</evidence>
<dbReference type="Pfam" id="PF00881">
    <property type="entry name" value="Nitroreductase"/>
    <property type="match status" value="1"/>
</dbReference>
<dbReference type="EMBL" id="JAPOHD010000022">
    <property type="protein sequence ID" value="MCY1720829.1"/>
    <property type="molecule type" value="Genomic_DNA"/>
</dbReference>
<proteinExistence type="inferred from homology"/>
<comment type="similarity">
    <text evidence="1">Belongs to the nitroreductase family.</text>
</comment>
<dbReference type="InterPro" id="IPR029479">
    <property type="entry name" value="Nitroreductase"/>
</dbReference>
<dbReference type="CDD" id="cd02062">
    <property type="entry name" value="Nitro_FMN_reductase"/>
    <property type="match status" value="1"/>
</dbReference>
<keyword evidence="2" id="KW-0560">Oxidoreductase</keyword>
<gene>
    <name evidence="4" type="ORF">OU798_10770</name>
</gene>
<dbReference type="InterPro" id="IPR023312">
    <property type="entry name" value="Put_nitroreductase_C_bac"/>
</dbReference>
<name>A0A9X3F5B0_9BACT</name>
<dbReference type="RefSeq" id="WP_343333163.1">
    <property type="nucleotide sequence ID" value="NZ_JAPOHD010000022.1"/>
</dbReference>
<dbReference type="Gene3D" id="3.40.109.10">
    <property type="entry name" value="NADH Oxidase"/>
    <property type="match status" value="1"/>
</dbReference>
<dbReference type="Proteomes" id="UP001145087">
    <property type="component" value="Unassembled WGS sequence"/>
</dbReference>